<dbReference type="EMBL" id="CP002287">
    <property type="protein sequence ID" value="ADP15158.1"/>
    <property type="molecule type" value="Genomic_DNA"/>
</dbReference>
<accession>E3HWW7</accession>
<dbReference type="InterPro" id="IPR002925">
    <property type="entry name" value="Dienelactn_hydro"/>
</dbReference>
<organism evidence="2 3">
    <name type="scientific">Achromobacter xylosoxidans (strain A8)</name>
    <dbReference type="NCBI Taxonomy" id="762376"/>
    <lineage>
        <taxon>Bacteria</taxon>
        <taxon>Pseudomonadati</taxon>
        <taxon>Pseudomonadota</taxon>
        <taxon>Betaproteobacteria</taxon>
        <taxon>Burkholderiales</taxon>
        <taxon>Alcaligenaceae</taxon>
        <taxon>Achromobacter</taxon>
    </lineage>
</organism>
<reference evidence="2 3" key="1">
    <citation type="journal article" date="2011" name="J. Bacteriol.">
        <title>Complete genome sequence of the haloaromatic acid-degrading bacterium Achromobacter xylosoxidans A8.</title>
        <authorList>
            <person name="Strnad H."/>
            <person name="Ridl J."/>
            <person name="Paces J."/>
            <person name="Kolar M."/>
            <person name="Vlcek C."/>
            <person name="Paces V."/>
        </authorList>
    </citation>
    <scope>NUCLEOTIDE SEQUENCE [LARGE SCALE GENOMIC DNA]</scope>
    <source>
        <strain evidence="2 3">A8</strain>
    </source>
</reference>
<evidence type="ECO:0000313" key="2">
    <source>
        <dbReference type="EMBL" id="ADP15158.1"/>
    </source>
</evidence>
<dbReference type="PATRIC" id="fig|762376.5.peg.1819"/>
<sequence>MKITVSDGAYDAYVARPQAISAPVVVVIQEIFGVNADLRATCNELAAMGFIAVSPDLFWRAAPGIEFNKLNKQEWRQAFELYKAFDIDRGVQDIAAMIDAARSISGGNGKVGVMGFCMGGLMAYLTAARCEVDAAVAYYGGGTDLHLKEADQVTAPLMMHLADADEFIPADSQARIKAALEGRTGTEVHGYPGCNHAFARRGGSHYDAHAAALANQRTQTFLRRSLGA</sequence>
<dbReference type="PANTHER" id="PTHR46623">
    <property type="entry name" value="CARBOXYMETHYLENEBUTENOLIDASE-RELATED"/>
    <property type="match status" value="1"/>
</dbReference>
<dbReference type="EC" id="3.1.1.45" evidence="2"/>
<dbReference type="Gene3D" id="3.40.50.1820">
    <property type="entry name" value="alpha/beta hydrolase"/>
    <property type="match status" value="1"/>
</dbReference>
<feature type="domain" description="Dienelactone hydrolase" evidence="1">
    <location>
        <begin position="11"/>
        <end position="224"/>
    </location>
</feature>
<protein>
    <submittedName>
        <fullName evidence="2">Carboxymethylenebutenolidase 3</fullName>
        <ecNumber evidence="2">3.1.1.45</ecNumber>
    </submittedName>
</protein>
<dbReference type="eggNOG" id="COG0412">
    <property type="taxonomic scope" value="Bacteria"/>
</dbReference>
<dbReference type="STRING" id="762376.AXYL_01824"/>
<dbReference type="AlphaFoldDB" id="E3HWW7"/>
<keyword evidence="2" id="KW-0378">Hydrolase</keyword>
<evidence type="ECO:0000313" key="3">
    <source>
        <dbReference type="Proteomes" id="UP000006876"/>
    </source>
</evidence>
<proteinExistence type="predicted"/>
<dbReference type="SUPFAM" id="SSF53474">
    <property type="entry name" value="alpha/beta-Hydrolases"/>
    <property type="match status" value="1"/>
</dbReference>
<dbReference type="Proteomes" id="UP000006876">
    <property type="component" value="Chromosome"/>
</dbReference>
<dbReference type="OrthoDB" id="62567at2"/>
<dbReference type="RefSeq" id="WP_013392494.1">
    <property type="nucleotide sequence ID" value="NC_014640.1"/>
</dbReference>
<gene>
    <name evidence="2" type="primary">dlhH3</name>
    <name evidence="2" type="ordered locus">AXYL_01824</name>
</gene>
<name>E3HWW7_ACHXA</name>
<dbReference type="GO" id="GO:0008806">
    <property type="term" value="F:carboxymethylenebutenolidase activity"/>
    <property type="evidence" value="ECO:0007669"/>
    <property type="project" value="UniProtKB-EC"/>
</dbReference>
<dbReference type="Pfam" id="PF01738">
    <property type="entry name" value="DLH"/>
    <property type="match status" value="1"/>
</dbReference>
<dbReference type="KEGG" id="axy:AXYL_01824"/>
<evidence type="ECO:0000259" key="1">
    <source>
        <dbReference type="Pfam" id="PF01738"/>
    </source>
</evidence>
<dbReference type="InterPro" id="IPR029058">
    <property type="entry name" value="AB_hydrolase_fold"/>
</dbReference>
<dbReference type="PANTHER" id="PTHR46623:SF6">
    <property type="entry name" value="ALPHA_BETA-HYDROLASES SUPERFAMILY PROTEIN"/>
    <property type="match status" value="1"/>
</dbReference>
<dbReference type="InterPro" id="IPR051049">
    <property type="entry name" value="Dienelactone_hydrolase-like"/>
</dbReference>
<dbReference type="HOGENOM" id="CLU_054590_7_3_4"/>